<keyword evidence="3" id="KW-1185">Reference proteome</keyword>
<dbReference type="EMBL" id="CP042913">
    <property type="protein sequence ID" value="QEG33537.1"/>
    <property type="molecule type" value="Genomic_DNA"/>
</dbReference>
<evidence type="ECO:0000313" key="2">
    <source>
        <dbReference type="EMBL" id="QEG33537.1"/>
    </source>
</evidence>
<proteinExistence type="predicted"/>
<dbReference type="AlphaFoldDB" id="A0A5B9Q3I6"/>
<organism evidence="2 3">
    <name type="scientific">Bythopirellula goksoeyrii</name>
    <dbReference type="NCBI Taxonomy" id="1400387"/>
    <lineage>
        <taxon>Bacteria</taxon>
        <taxon>Pseudomonadati</taxon>
        <taxon>Planctomycetota</taxon>
        <taxon>Planctomycetia</taxon>
        <taxon>Pirellulales</taxon>
        <taxon>Lacipirellulaceae</taxon>
        <taxon>Bythopirellula</taxon>
    </lineage>
</organism>
<dbReference type="Proteomes" id="UP000323917">
    <property type="component" value="Chromosome"/>
</dbReference>
<feature type="domain" description="DUF5615" evidence="1">
    <location>
        <begin position="4"/>
        <end position="89"/>
    </location>
</feature>
<evidence type="ECO:0000259" key="1">
    <source>
        <dbReference type="Pfam" id="PF18480"/>
    </source>
</evidence>
<dbReference type="Pfam" id="PF18480">
    <property type="entry name" value="DUF5615"/>
    <property type="match status" value="1"/>
</dbReference>
<sequence>MAIRFHLDEHISPIVAEFLRGNGFDVTTSQDTGLLGRTDDSQLSFAVNQKRTLVTCDADFTRPETISQAGFGICFCHRDKYTIQEFCEALQIVAECMTEVEMHQHLEYL</sequence>
<dbReference type="KEGG" id="bgok:Pr1d_08010"/>
<dbReference type="InterPro" id="IPR041049">
    <property type="entry name" value="DUF5615"/>
</dbReference>
<dbReference type="OrthoDB" id="283978at2"/>
<accession>A0A5B9Q3I6</accession>
<evidence type="ECO:0000313" key="3">
    <source>
        <dbReference type="Proteomes" id="UP000323917"/>
    </source>
</evidence>
<protein>
    <recommendedName>
        <fullName evidence="1">DUF5615 domain-containing protein</fullName>
    </recommendedName>
</protein>
<gene>
    <name evidence="2" type="ORF">Pr1d_08010</name>
</gene>
<dbReference type="RefSeq" id="WP_148072288.1">
    <property type="nucleotide sequence ID" value="NZ_CP042913.1"/>
</dbReference>
<name>A0A5B9Q3I6_9BACT</name>
<reference evidence="2 3" key="1">
    <citation type="submission" date="2019-08" db="EMBL/GenBank/DDBJ databases">
        <title>Deep-cultivation of Planctomycetes and their phenomic and genomic characterization uncovers novel biology.</title>
        <authorList>
            <person name="Wiegand S."/>
            <person name="Jogler M."/>
            <person name="Boedeker C."/>
            <person name="Pinto D."/>
            <person name="Vollmers J."/>
            <person name="Rivas-Marin E."/>
            <person name="Kohn T."/>
            <person name="Peeters S.H."/>
            <person name="Heuer A."/>
            <person name="Rast P."/>
            <person name="Oberbeckmann S."/>
            <person name="Bunk B."/>
            <person name="Jeske O."/>
            <person name="Meyerdierks A."/>
            <person name="Storesund J.E."/>
            <person name="Kallscheuer N."/>
            <person name="Luecker S."/>
            <person name="Lage O.M."/>
            <person name="Pohl T."/>
            <person name="Merkel B.J."/>
            <person name="Hornburger P."/>
            <person name="Mueller R.-W."/>
            <person name="Bruemmer F."/>
            <person name="Labrenz M."/>
            <person name="Spormann A.M."/>
            <person name="Op den Camp H."/>
            <person name="Overmann J."/>
            <person name="Amann R."/>
            <person name="Jetten M.S.M."/>
            <person name="Mascher T."/>
            <person name="Medema M.H."/>
            <person name="Devos D.P."/>
            <person name="Kaster A.-K."/>
            <person name="Ovreas L."/>
            <person name="Rohde M."/>
            <person name="Galperin M.Y."/>
            <person name="Jogler C."/>
        </authorList>
    </citation>
    <scope>NUCLEOTIDE SEQUENCE [LARGE SCALE GENOMIC DNA]</scope>
    <source>
        <strain evidence="2 3">Pr1d</strain>
    </source>
</reference>